<feature type="domain" description="SLC12A transporter C-terminal" evidence="27">
    <location>
        <begin position="660"/>
        <end position="1074"/>
    </location>
</feature>
<evidence type="ECO:0000256" key="23">
    <source>
        <dbReference type="ARBA" id="ARBA00077939"/>
    </source>
</evidence>
<evidence type="ECO:0000256" key="13">
    <source>
        <dbReference type="ARBA" id="ARBA00023136"/>
    </source>
</evidence>
<feature type="compositionally biased region" description="Basic and acidic residues" evidence="24">
    <location>
        <begin position="855"/>
        <end position="867"/>
    </location>
</feature>
<comment type="function">
    <text evidence="19">Electroneutral sodium and chloride ion cotransporter, which acts as a key mediator of sodium and chloride reabsorption in kidney distal convoluted tubules. Also acts as a receptor for the pro-inflammatory cytokine IL18, thereby contributing to IL18-induced cytokine production, including IFNG, IL6, IL18 and CCL2. May act either independently of IL18R1, or in a complex with IL18R1.</text>
</comment>
<evidence type="ECO:0000256" key="8">
    <source>
        <dbReference type="ARBA" id="ARBA00022843"/>
    </source>
</evidence>
<feature type="transmembrane region" description="Helical" evidence="25">
    <location>
        <begin position="156"/>
        <end position="176"/>
    </location>
</feature>
<keyword evidence="11" id="KW-0915">Sodium</keyword>
<dbReference type="InterPro" id="IPR004842">
    <property type="entry name" value="SLC12A_fam"/>
</dbReference>
<comment type="catalytic activity">
    <reaction evidence="18">
        <text>chloride(out) + Na(+)(out) = chloride(in) + Na(+)(in)</text>
        <dbReference type="Rhea" id="RHEA:73887"/>
        <dbReference type="ChEBI" id="CHEBI:17996"/>
        <dbReference type="ChEBI" id="CHEBI:29101"/>
    </reaction>
</comment>
<feature type="transmembrane region" description="Helical" evidence="25">
    <location>
        <begin position="1017"/>
        <end position="1040"/>
    </location>
</feature>
<feature type="region of interest" description="Disordered" evidence="24">
    <location>
        <begin position="1"/>
        <end position="51"/>
    </location>
</feature>
<evidence type="ECO:0000256" key="7">
    <source>
        <dbReference type="ARBA" id="ARBA00022840"/>
    </source>
</evidence>
<keyword evidence="10 25" id="KW-1133">Transmembrane helix</keyword>
<dbReference type="GO" id="GO:0008511">
    <property type="term" value="F:sodium:potassium:chloride symporter activity"/>
    <property type="evidence" value="ECO:0007669"/>
    <property type="project" value="TreeGrafter"/>
</dbReference>
<feature type="domain" description="Amino acid permease/ SLC12A" evidence="26">
    <location>
        <begin position="155"/>
        <end position="651"/>
    </location>
</feature>
<evidence type="ECO:0000256" key="14">
    <source>
        <dbReference type="ARBA" id="ARBA00023157"/>
    </source>
</evidence>
<protein>
    <recommendedName>
        <fullName evidence="21">Solute carrier family 12 member 3</fullName>
    </recommendedName>
    <alternativeName>
        <fullName evidence="22">Na-Cl symporter</fullName>
    </alternativeName>
    <alternativeName>
        <fullName evidence="23">Thiazide-sensitive sodium-chloride cotransporter</fullName>
    </alternativeName>
</protein>
<dbReference type="Pfam" id="PF03522">
    <property type="entry name" value="SLC12"/>
    <property type="match status" value="1"/>
</dbReference>
<keyword evidence="2" id="KW-0813">Transport</keyword>
<evidence type="ECO:0000256" key="3">
    <source>
        <dbReference type="ARBA" id="ARBA00022475"/>
    </source>
</evidence>
<feature type="region of interest" description="Disordered" evidence="24">
    <location>
        <begin position="855"/>
        <end position="878"/>
    </location>
</feature>
<dbReference type="PANTHER" id="PTHR11827">
    <property type="entry name" value="SOLUTE CARRIER FAMILY 12, CATION COTRANSPORTERS"/>
    <property type="match status" value="1"/>
</dbReference>
<organism evidence="28 29">
    <name type="scientific">Ditylenchus destructor</name>
    <dbReference type="NCBI Taxonomy" id="166010"/>
    <lineage>
        <taxon>Eukaryota</taxon>
        <taxon>Metazoa</taxon>
        <taxon>Ecdysozoa</taxon>
        <taxon>Nematoda</taxon>
        <taxon>Chromadorea</taxon>
        <taxon>Rhabditida</taxon>
        <taxon>Tylenchina</taxon>
        <taxon>Tylenchomorpha</taxon>
        <taxon>Sphaerularioidea</taxon>
        <taxon>Anguinidae</taxon>
        <taxon>Anguininae</taxon>
        <taxon>Ditylenchus</taxon>
    </lineage>
</organism>
<evidence type="ECO:0000256" key="25">
    <source>
        <dbReference type="SAM" id="Phobius"/>
    </source>
</evidence>
<evidence type="ECO:0000256" key="10">
    <source>
        <dbReference type="ARBA" id="ARBA00022989"/>
    </source>
</evidence>
<evidence type="ECO:0000256" key="16">
    <source>
        <dbReference type="ARBA" id="ARBA00023201"/>
    </source>
</evidence>
<sequence length="1074" mass="118494">MSLSSNGTSSPVLGSIPEDHRNNTPGAMEGGLEGSSSPPTLTKGEQHRSMHRRNSLMGWLKIPKLMVNDKTLHVGNDRVHVAHIGSSASTGDLSVGNHNSNLTYTKATTVSDISRNGKHLDPEMAYGKNGKYDDGASSIASFDSSTSGGFGWVKGVLVRCILCIFGATLFLRMSWIAGQAGILLGAVIILLSFLVVLITAISMSAIATNGEVKNGGCYYLISRSLGPEFGGSIGLILYIANTVNASMNCVGLAETIVPILKAYGITLFDGGINDVRIYGLATCLVLQAIIFIGTEFENKTQMALMFSIIVSIVSHFVGTLLPTTEIQRSHGVVGYSLSVFLDNMLPAFSNKESFISSFGIYFPAMTGIMAGANMSGDLRDPSTSIPRGTFWAIAVTTVAYTWCMLIPAASTIRDANGVSPPVWNESTGHYMMPPCHFTDSCEFGLRNDYQIMTMQGAWSPLIIVGIFATTLSSASGCLIGAPRIFQALCADKLFPFIHPFAKGSGKTNDPFRAYILTFLIASGVILIGELNLIAELITNFFLAAFAITNFACFDASAAKSPGFRPGFIYYNKWLSLFGSILCVLIMFVLSWQMSLITFLLFIVLFLFIKNNKMHINWGSSTEANRYRKAFNSLVKITHAEEHVKNYRPQLLVLTGNPAARQALVDFANCITNGQNLMLCGHVIPHRSSVSATAVIRKLNHHFADWLYAERIKAFYCGVASVSLRTGVQCLLQTVGLGKMQPNILLLGYNNNWLTQCIKNPNQYEEYVGVISDAIESTMSVCVFRNENEGLDHSAILSEEDRLFVRLPDLVLADRDSQLTDDLNRGIAPRLVRPKAGARQLTEQFRSKSELHLPALLDRHHSENGHRKEPPRKKRSIYGNGRSPLNYKFRTKIRGGVVDVWWLFDDGGLTLLLSYLLTTQNTYLPHAKMRVFTICPSKQSPIAIHQNLVRMLKKFRIAFTSVQVLSEDIDRKLYPETVEEYEELMSQLNPSEGKHAIAGDILEATQERTMRYLRHRELILEYSSASSIVMISLPVASSSIIKSPVYMLWLELLSRDMPPMLFVRGNQTPVVTYYS</sequence>
<gene>
    <name evidence="28" type="ORF">DdX_07918</name>
</gene>
<evidence type="ECO:0000256" key="17">
    <source>
        <dbReference type="ARBA" id="ARBA00023214"/>
    </source>
</evidence>
<dbReference type="EMBL" id="JAKKPZ010000011">
    <property type="protein sequence ID" value="KAI1715597.1"/>
    <property type="molecule type" value="Genomic_DNA"/>
</dbReference>
<evidence type="ECO:0000259" key="26">
    <source>
        <dbReference type="Pfam" id="PF00324"/>
    </source>
</evidence>
<feature type="transmembrane region" description="Helical" evidence="25">
    <location>
        <begin position="354"/>
        <end position="376"/>
    </location>
</feature>
<accession>A0AAD4R1G0</accession>
<dbReference type="InterPro" id="IPR018491">
    <property type="entry name" value="SLC12_C"/>
</dbReference>
<evidence type="ECO:0000256" key="11">
    <source>
        <dbReference type="ARBA" id="ARBA00023053"/>
    </source>
</evidence>
<keyword evidence="29" id="KW-1185">Reference proteome</keyword>
<keyword evidence="12" id="KW-0406">Ion transport</keyword>
<keyword evidence="5 25" id="KW-0812">Transmembrane</keyword>
<dbReference type="Pfam" id="PF00324">
    <property type="entry name" value="AA_permease"/>
    <property type="match status" value="1"/>
</dbReference>
<evidence type="ECO:0000256" key="18">
    <source>
        <dbReference type="ARBA" id="ARBA00050884"/>
    </source>
</evidence>
<evidence type="ECO:0000313" key="29">
    <source>
        <dbReference type="Proteomes" id="UP001201812"/>
    </source>
</evidence>
<name>A0AAD4R1G0_9BILA</name>
<keyword evidence="14" id="KW-1015">Disulfide bond</keyword>
<keyword evidence="3" id="KW-1003">Cell membrane</keyword>
<dbReference type="GO" id="GO:0005524">
    <property type="term" value="F:ATP binding"/>
    <property type="evidence" value="ECO:0007669"/>
    <property type="project" value="UniProtKB-KW"/>
</dbReference>
<feature type="transmembrane region" description="Helical" evidence="25">
    <location>
        <begin position="302"/>
        <end position="321"/>
    </location>
</feature>
<feature type="transmembrane region" description="Helical" evidence="25">
    <location>
        <begin position="388"/>
        <end position="409"/>
    </location>
</feature>
<dbReference type="AlphaFoldDB" id="A0AAD4R1G0"/>
<keyword evidence="17" id="KW-0868">Chloride</keyword>
<evidence type="ECO:0000256" key="5">
    <source>
        <dbReference type="ARBA" id="ARBA00022692"/>
    </source>
</evidence>
<evidence type="ECO:0000256" key="2">
    <source>
        <dbReference type="ARBA" id="ARBA00022448"/>
    </source>
</evidence>
<evidence type="ECO:0000313" key="28">
    <source>
        <dbReference type="EMBL" id="KAI1715597.1"/>
    </source>
</evidence>
<dbReference type="GO" id="GO:0016324">
    <property type="term" value="C:apical plasma membrane"/>
    <property type="evidence" value="ECO:0007669"/>
    <property type="project" value="UniProtKB-SubCell"/>
</dbReference>
<dbReference type="PANTHER" id="PTHR11827:SF103">
    <property type="entry name" value="SODIUM CHLORIDE COTRANSPORTER 69, ISOFORM E"/>
    <property type="match status" value="1"/>
</dbReference>
<keyword evidence="4" id="KW-0597">Phosphoprotein</keyword>
<keyword evidence="13 25" id="KW-0472">Membrane</keyword>
<feature type="compositionally biased region" description="Polar residues" evidence="24">
    <location>
        <begin position="1"/>
        <end position="12"/>
    </location>
</feature>
<evidence type="ECO:0000256" key="22">
    <source>
        <dbReference type="ARBA" id="ARBA00076232"/>
    </source>
</evidence>
<evidence type="ECO:0000256" key="4">
    <source>
        <dbReference type="ARBA" id="ARBA00022553"/>
    </source>
</evidence>
<evidence type="ECO:0000256" key="6">
    <source>
        <dbReference type="ARBA" id="ARBA00022741"/>
    </source>
</evidence>
<feature type="transmembrane region" description="Helical" evidence="25">
    <location>
        <begin position="277"/>
        <end position="296"/>
    </location>
</feature>
<dbReference type="Proteomes" id="UP001201812">
    <property type="component" value="Unassembled WGS sequence"/>
</dbReference>
<keyword evidence="8" id="KW-0832">Ubl conjugation</keyword>
<dbReference type="GO" id="GO:0006884">
    <property type="term" value="P:cell volume homeostasis"/>
    <property type="evidence" value="ECO:0007669"/>
    <property type="project" value="TreeGrafter"/>
</dbReference>
<proteinExistence type="predicted"/>
<keyword evidence="9" id="KW-0769">Symport</keyword>
<evidence type="ECO:0000256" key="12">
    <source>
        <dbReference type="ARBA" id="ARBA00023065"/>
    </source>
</evidence>
<evidence type="ECO:0000259" key="27">
    <source>
        <dbReference type="Pfam" id="PF03522"/>
    </source>
</evidence>
<evidence type="ECO:0000256" key="1">
    <source>
        <dbReference type="ARBA" id="ARBA00004424"/>
    </source>
</evidence>
<dbReference type="InterPro" id="IPR004841">
    <property type="entry name" value="AA-permease/SLC12A_dom"/>
</dbReference>
<evidence type="ECO:0000256" key="24">
    <source>
        <dbReference type="SAM" id="MobiDB-lite"/>
    </source>
</evidence>
<keyword evidence="16" id="KW-0739">Sodium transport</keyword>
<feature type="transmembrane region" description="Helical" evidence="25">
    <location>
        <begin position="182"/>
        <end position="206"/>
    </location>
</feature>
<dbReference type="GO" id="GO:0055064">
    <property type="term" value="P:chloride ion homeostasis"/>
    <property type="evidence" value="ECO:0007669"/>
    <property type="project" value="TreeGrafter"/>
</dbReference>
<comment type="subcellular location">
    <subcellularLocation>
        <location evidence="1">Apical cell membrane</location>
        <topology evidence="1">Multi-pass membrane protein</topology>
    </subcellularLocation>
</comment>
<evidence type="ECO:0000256" key="20">
    <source>
        <dbReference type="ARBA" id="ARBA00063035"/>
    </source>
</evidence>
<feature type="transmembrane region" description="Helical" evidence="25">
    <location>
        <begin position="461"/>
        <end position="485"/>
    </location>
</feature>
<dbReference type="GO" id="GO:0055078">
    <property type="term" value="P:sodium ion homeostasis"/>
    <property type="evidence" value="ECO:0007669"/>
    <property type="project" value="TreeGrafter"/>
</dbReference>
<evidence type="ECO:0000256" key="21">
    <source>
        <dbReference type="ARBA" id="ARBA00073714"/>
    </source>
</evidence>
<dbReference type="FunFam" id="1.20.1740.10:FF:000018">
    <property type="entry name" value="solute carrier family 12 member 3 isoform X2"/>
    <property type="match status" value="1"/>
</dbReference>
<keyword evidence="7" id="KW-0067">ATP-binding</keyword>
<dbReference type="Gene3D" id="1.20.1740.10">
    <property type="entry name" value="Amino acid/polyamine transporter I"/>
    <property type="match status" value="1"/>
</dbReference>
<keyword evidence="15" id="KW-0325">Glycoprotein</keyword>
<dbReference type="GO" id="GO:1990573">
    <property type="term" value="P:potassium ion import across plasma membrane"/>
    <property type="evidence" value="ECO:0007669"/>
    <property type="project" value="TreeGrafter"/>
</dbReference>
<feature type="transmembrane region" description="Helical" evidence="25">
    <location>
        <begin position="540"/>
        <end position="558"/>
    </location>
</feature>
<comment type="subunit">
    <text evidence="20">Homodimer; adopts a domain-swap conformation at the scissor helices connecting the transmembrane domain and C-terminal domain. Interacts with KLHL3. Interacts with IL18R1; this interaction is increased by IL18 treatment.</text>
</comment>
<feature type="transmembrane region" description="Helical" evidence="25">
    <location>
        <begin position="513"/>
        <end position="533"/>
    </location>
</feature>
<comment type="caution">
    <text evidence="28">The sequence shown here is derived from an EMBL/GenBank/DDBJ whole genome shotgun (WGS) entry which is preliminary data.</text>
</comment>
<feature type="transmembrane region" description="Helical" evidence="25">
    <location>
        <begin position="578"/>
        <end position="608"/>
    </location>
</feature>
<dbReference type="GO" id="GO:0055075">
    <property type="term" value="P:potassium ion homeostasis"/>
    <property type="evidence" value="ECO:0007669"/>
    <property type="project" value="TreeGrafter"/>
</dbReference>
<reference evidence="28" key="1">
    <citation type="submission" date="2022-01" db="EMBL/GenBank/DDBJ databases">
        <title>Genome Sequence Resource for Two Populations of Ditylenchus destructor, the Migratory Endoparasitic Phytonematode.</title>
        <authorList>
            <person name="Zhang H."/>
            <person name="Lin R."/>
            <person name="Xie B."/>
        </authorList>
    </citation>
    <scope>NUCLEOTIDE SEQUENCE</scope>
    <source>
        <strain evidence="28">BazhouSP</strain>
    </source>
</reference>
<keyword evidence="6" id="KW-0547">Nucleotide-binding</keyword>
<evidence type="ECO:0000256" key="15">
    <source>
        <dbReference type="ARBA" id="ARBA00023180"/>
    </source>
</evidence>
<evidence type="ECO:0000256" key="9">
    <source>
        <dbReference type="ARBA" id="ARBA00022847"/>
    </source>
</evidence>
<evidence type="ECO:0000256" key="19">
    <source>
        <dbReference type="ARBA" id="ARBA00056815"/>
    </source>
</evidence>